<sequence>MDPIQKFIFKGLPQLTKTRVSLPSRVVFESAREREVFTQLPKVLAFA</sequence>
<proteinExistence type="predicted"/>
<evidence type="ECO:0000313" key="1">
    <source>
        <dbReference type="EMBL" id="CUH45561.1"/>
    </source>
</evidence>
<dbReference type="EMBL" id="CYPS01000067">
    <property type="protein sequence ID" value="CUH45561.1"/>
    <property type="molecule type" value="Genomic_DNA"/>
</dbReference>
<reference evidence="2" key="1">
    <citation type="submission" date="2015-09" db="EMBL/GenBank/DDBJ databases">
        <authorList>
            <person name="Rodrigo-Torres L."/>
            <person name="Arahal D.R."/>
        </authorList>
    </citation>
    <scope>NUCLEOTIDE SEQUENCE [LARGE SCALE GENOMIC DNA]</scope>
    <source>
        <strain evidence="2">CECT 4293</strain>
    </source>
</reference>
<keyword evidence="2" id="KW-1185">Reference proteome</keyword>
<evidence type="ECO:0000313" key="2">
    <source>
        <dbReference type="Proteomes" id="UP000050786"/>
    </source>
</evidence>
<dbReference type="Proteomes" id="UP000050786">
    <property type="component" value="Unassembled WGS sequence"/>
</dbReference>
<accession>A0A0P1EAA2</accession>
<gene>
    <name evidence="1" type="ORF">RUM4293_04477</name>
</gene>
<protein>
    <submittedName>
        <fullName evidence="1">Uncharacterized protein</fullName>
    </submittedName>
</protein>
<name>A0A0P1EAA2_9RHOB</name>
<dbReference type="AlphaFoldDB" id="A0A0P1EAA2"/>
<organism evidence="1 2">
    <name type="scientific">Ruegeria atlantica</name>
    <dbReference type="NCBI Taxonomy" id="81569"/>
    <lineage>
        <taxon>Bacteria</taxon>
        <taxon>Pseudomonadati</taxon>
        <taxon>Pseudomonadota</taxon>
        <taxon>Alphaproteobacteria</taxon>
        <taxon>Rhodobacterales</taxon>
        <taxon>Roseobacteraceae</taxon>
        <taxon>Ruegeria</taxon>
    </lineage>
</organism>